<keyword evidence="2" id="KW-1185">Reference proteome</keyword>
<dbReference type="AlphaFoldDB" id="A0A8J7R9K7"/>
<dbReference type="InterPro" id="IPR011004">
    <property type="entry name" value="Trimer_LpxA-like_sf"/>
</dbReference>
<evidence type="ECO:0000313" key="2">
    <source>
        <dbReference type="Proteomes" id="UP000666240"/>
    </source>
</evidence>
<evidence type="ECO:0000313" key="1">
    <source>
        <dbReference type="EMBL" id="MBP0441370.1"/>
    </source>
</evidence>
<sequence length="365" mass="39523">MTDQNSIAAGRLPPNLPEWISTSAQGLWSQIGIAKPDPSFSYILAQVLNSYTDGEVNCRIEPLSEYREVRDGDIEGLKIENPSAKVFIAAGASFKRTRVSGSKPGCVYIGTDALLIDTNIALLAETNTVCFGFNCRTEGLLIHMYGKAGFVILGSGTTVQQGSNFLVQEGSYILTGSDCMVSTAVYIRTSDSHTIIDKATRKRINPPRPVILHPRVWLSRAVLVNKGTEIGEETVVGQGAVTSGQLLPSRIYAGSPAVAVKEGVTWDRRAISELDEGHDFSSGHFTPSFSKNLARARSLPQGDLEKISFEIASPTSASTAASYHLYPEVSALLQYVATCKSDRARFSVPHAENHFLKSKLVHSET</sequence>
<dbReference type="EMBL" id="JAGIYY010000013">
    <property type="protein sequence ID" value="MBP0441370.1"/>
    <property type="molecule type" value="Genomic_DNA"/>
</dbReference>
<gene>
    <name evidence="1" type="ORF">J5Y06_22225</name>
</gene>
<protein>
    <recommendedName>
        <fullName evidence="3">Acyltransferase</fullName>
    </recommendedName>
</protein>
<organism evidence="1 2">
    <name type="scientific">Tianweitania sediminis</name>
    <dbReference type="NCBI Taxonomy" id="1502156"/>
    <lineage>
        <taxon>Bacteria</taxon>
        <taxon>Pseudomonadati</taxon>
        <taxon>Pseudomonadota</taxon>
        <taxon>Alphaproteobacteria</taxon>
        <taxon>Hyphomicrobiales</taxon>
        <taxon>Phyllobacteriaceae</taxon>
        <taxon>Tianweitania</taxon>
    </lineage>
</organism>
<dbReference type="InterPro" id="IPR051159">
    <property type="entry name" value="Hexapeptide_acetyltransf"/>
</dbReference>
<dbReference type="SUPFAM" id="SSF51161">
    <property type="entry name" value="Trimeric LpxA-like enzymes"/>
    <property type="match status" value="1"/>
</dbReference>
<dbReference type="RefSeq" id="WP_209337395.1">
    <property type="nucleotide sequence ID" value="NZ_JAGIYY010000013.1"/>
</dbReference>
<dbReference type="Gene3D" id="2.160.10.10">
    <property type="entry name" value="Hexapeptide repeat proteins"/>
    <property type="match status" value="1"/>
</dbReference>
<reference evidence="1" key="1">
    <citation type="submission" date="2021-03" db="EMBL/GenBank/DDBJ databases">
        <title>Genome sequencing and assembly of Tianweitania sediminis.</title>
        <authorList>
            <person name="Chhetri G."/>
        </authorList>
    </citation>
    <scope>NUCLEOTIDE SEQUENCE</scope>
    <source>
        <strain evidence="1">Z8</strain>
    </source>
</reference>
<comment type="caution">
    <text evidence="1">The sequence shown here is derived from an EMBL/GenBank/DDBJ whole genome shotgun (WGS) entry which is preliminary data.</text>
</comment>
<name>A0A8J7R9K7_9HYPH</name>
<accession>A0A8J7R9K7</accession>
<evidence type="ECO:0008006" key="3">
    <source>
        <dbReference type="Google" id="ProtNLM"/>
    </source>
</evidence>
<dbReference type="PANTHER" id="PTHR23416">
    <property type="entry name" value="SIALIC ACID SYNTHASE-RELATED"/>
    <property type="match status" value="1"/>
</dbReference>
<proteinExistence type="predicted"/>
<dbReference type="Proteomes" id="UP000666240">
    <property type="component" value="Unassembled WGS sequence"/>
</dbReference>